<name>A0A3D9I026_9BACL</name>
<evidence type="ECO:0000256" key="1">
    <source>
        <dbReference type="SAM" id="Phobius"/>
    </source>
</evidence>
<feature type="transmembrane region" description="Helical" evidence="1">
    <location>
        <begin position="93"/>
        <end position="114"/>
    </location>
</feature>
<keyword evidence="1" id="KW-1133">Transmembrane helix</keyword>
<feature type="transmembrane region" description="Helical" evidence="1">
    <location>
        <begin position="23"/>
        <end position="45"/>
    </location>
</feature>
<keyword evidence="3" id="KW-1185">Reference proteome</keyword>
<accession>A0A3D9I026</accession>
<keyword evidence="1" id="KW-0812">Transmembrane</keyword>
<comment type="caution">
    <text evidence="2">The sequence shown here is derived from an EMBL/GenBank/DDBJ whole genome shotgun (WGS) entry which is preliminary data.</text>
</comment>
<gene>
    <name evidence="2" type="ORF">DFP95_1198</name>
</gene>
<dbReference type="AlphaFoldDB" id="A0A3D9I026"/>
<dbReference type="Proteomes" id="UP000256869">
    <property type="component" value="Unassembled WGS sequence"/>
</dbReference>
<evidence type="ECO:0000313" key="2">
    <source>
        <dbReference type="EMBL" id="RED55073.1"/>
    </source>
</evidence>
<keyword evidence="1" id="KW-0472">Membrane</keyword>
<feature type="transmembrane region" description="Helical" evidence="1">
    <location>
        <begin position="135"/>
        <end position="152"/>
    </location>
</feature>
<evidence type="ECO:0000313" key="3">
    <source>
        <dbReference type="Proteomes" id="UP000256869"/>
    </source>
</evidence>
<protein>
    <submittedName>
        <fullName evidence="2">Uncharacterized protein</fullName>
    </submittedName>
</protein>
<reference evidence="2 3" key="1">
    <citation type="submission" date="2018-07" db="EMBL/GenBank/DDBJ databases">
        <title>Genomic Encyclopedia of Type Strains, Phase III (KMG-III): the genomes of soil and plant-associated and newly described type strains.</title>
        <authorList>
            <person name="Whitman W."/>
        </authorList>
    </citation>
    <scope>NUCLEOTIDE SEQUENCE [LARGE SCALE GENOMIC DNA]</scope>
    <source>
        <strain evidence="2 3">CECT 8236</strain>
    </source>
</reference>
<dbReference type="EMBL" id="QRDY01000019">
    <property type="protein sequence ID" value="RED55073.1"/>
    <property type="molecule type" value="Genomic_DNA"/>
</dbReference>
<proteinExistence type="predicted"/>
<feature type="transmembrane region" description="Helical" evidence="1">
    <location>
        <begin position="187"/>
        <end position="213"/>
    </location>
</feature>
<organism evidence="2 3">
    <name type="scientific">Cohnella lupini</name>
    <dbReference type="NCBI Taxonomy" id="1294267"/>
    <lineage>
        <taxon>Bacteria</taxon>
        <taxon>Bacillati</taxon>
        <taxon>Bacillota</taxon>
        <taxon>Bacilli</taxon>
        <taxon>Bacillales</taxon>
        <taxon>Paenibacillaceae</taxon>
        <taxon>Cohnella</taxon>
    </lineage>
</organism>
<feature type="transmembrane region" description="Helical" evidence="1">
    <location>
        <begin position="57"/>
        <end position="81"/>
    </location>
</feature>
<sequence length="304" mass="32595">MSKLIWRLCSSLRSCNPMVELPVYLWLITFAGVIGIAAMTCVVLYRGASKAGLNHRGIALFVFIAAAVLGSWFTFSAIFAANGGYQVQTGKHQLPLLPAAVVVFLGGLLVLTLVPTVRRTLKAPTMISSLMYPHWFRVVGVVFLTAMALGYLPAAIAIPAGVGDSAVSIAAPFVVRKLARGKGRSAALWFNALGIIDLVLALALGALVAFGFFPDTTPAQAITETSSFSGQRLKFKTCPLLYPVAIGQYSCHPTFIVEGQEHTSLPVENSVKNCRHDPAAGVKLTCPVSSKMEAAHNFRRRNFT</sequence>